<evidence type="ECO:0000313" key="3">
    <source>
        <dbReference type="Proteomes" id="UP000198881"/>
    </source>
</evidence>
<sequence>MTPLTVEAVEDLNLDVVTALHSPKMDFVRHLRTPVVLTSEQTMSIRHGINRSHLRGISLMRASLGLIRMEKRLRGLLRHALSAQFNGPASMKSYGGLVNEPLVFQDHRVLSRDISAARSVSPWDGSRPLRLGFSGRLISIKGPEFAVELANRAAEAGLPVELYVFGAGALENRLRAEAGDNVYFEGFKNFRTEWLPAVQEGIDVMVMPHVQGDPSCTYFESLGSGAPILGFDNETLTPLVEEHDIGWTVKKRDVDALLTELRRIIGDPEVLADTRERGLNLVADNSFEVTTQRRMDHIQKAVFSA</sequence>
<protein>
    <recommendedName>
        <fullName evidence="1">D-inositol 3-phosphate glycosyltransferase</fullName>
    </recommendedName>
</protein>
<dbReference type="AlphaFoldDB" id="A0A1I7MPA8"/>
<evidence type="ECO:0000256" key="1">
    <source>
        <dbReference type="ARBA" id="ARBA00021292"/>
    </source>
</evidence>
<dbReference type="SUPFAM" id="SSF53756">
    <property type="entry name" value="UDP-Glycosyltransferase/glycogen phosphorylase"/>
    <property type="match status" value="1"/>
</dbReference>
<dbReference type="Proteomes" id="UP000198881">
    <property type="component" value="Unassembled WGS sequence"/>
</dbReference>
<gene>
    <name evidence="2" type="ORF">SAMN04487966_10894</name>
</gene>
<keyword evidence="2" id="KW-0808">Transferase</keyword>
<name>A0A1I7MPA8_9MICC</name>
<keyword evidence="3" id="KW-1185">Reference proteome</keyword>
<accession>A0A1I7MPA8</accession>
<dbReference type="GO" id="GO:0016757">
    <property type="term" value="F:glycosyltransferase activity"/>
    <property type="evidence" value="ECO:0007669"/>
    <property type="project" value="TreeGrafter"/>
</dbReference>
<dbReference type="PANTHER" id="PTHR45947:SF3">
    <property type="entry name" value="SULFOQUINOVOSYL TRANSFERASE SQD2"/>
    <property type="match status" value="1"/>
</dbReference>
<dbReference type="Pfam" id="PF13692">
    <property type="entry name" value="Glyco_trans_1_4"/>
    <property type="match status" value="1"/>
</dbReference>
<evidence type="ECO:0000313" key="2">
    <source>
        <dbReference type="EMBL" id="SFV23767.1"/>
    </source>
</evidence>
<dbReference type="InterPro" id="IPR050194">
    <property type="entry name" value="Glycosyltransferase_grp1"/>
</dbReference>
<dbReference type="PANTHER" id="PTHR45947">
    <property type="entry name" value="SULFOQUINOVOSYL TRANSFERASE SQD2"/>
    <property type="match status" value="1"/>
</dbReference>
<proteinExistence type="predicted"/>
<organism evidence="2 3">
    <name type="scientific">Micrococcus terreus</name>
    <dbReference type="NCBI Taxonomy" id="574650"/>
    <lineage>
        <taxon>Bacteria</taxon>
        <taxon>Bacillati</taxon>
        <taxon>Actinomycetota</taxon>
        <taxon>Actinomycetes</taxon>
        <taxon>Micrococcales</taxon>
        <taxon>Micrococcaceae</taxon>
        <taxon>Micrococcus</taxon>
    </lineage>
</organism>
<dbReference type="STRING" id="574650.SAMN04487966_10894"/>
<reference evidence="2 3" key="1">
    <citation type="submission" date="2016-10" db="EMBL/GenBank/DDBJ databases">
        <authorList>
            <person name="de Groot N.N."/>
        </authorList>
    </citation>
    <scope>NUCLEOTIDE SEQUENCE [LARGE SCALE GENOMIC DNA]</scope>
    <source>
        <strain evidence="2 3">CGMCC 1.7054</strain>
    </source>
</reference>
<dbReference type="Gene3D" id="3.40.50.2000">
    <property type="entry name" value="Glycogen Phosphorylase B"/>
    <property type="match status" value="1"/>
</dbReference>
<dbReference type="EMBL" id="FPCG01000008">
    <property type="protein sequence ID" value="SFV23767.1"/>
    <property type="molecule type" value="Genomic_DNA"/>
</dbReference>